<sequence length="419" mass="45448">MSVSASLLSRSALGFTLALGLAAAAQAQDMGVKWSGSPQFSNDDVAFKVRGRILLDAVFQDVERDGPGGDFDTRNVRGRQVFLGVEGKLNNYFAYKAEGGAVNNGNWAWDDVVIEYKPNEPVSILFGNIKAAGLENLTSTRFITFMDRGPYGDFGVDSYLLGVVAKYQGLNYSLTGAVQGAPINTVDVANAGADSKERIAITTRGHWAPVNTDTDKLHLALSYRYRNRGDEGAFTYTGRTNTAYTNGTTFYTSGGIGNRDNTIAFEGAFVHGPFSVQGEYASIDVTRQGGAAVGGDPKIKVGYAYVTFWPTGEMRNYDAMAGEFKRPKILNPVTAGGWGGVELALRYDIADTTEAYETLKTKPGTSQAGEYKGVTLGVNYYPTSYVRFQANYTDGDVDNFGANQDYTIKQFQLRAQLDF</sequence>
<reference evidence="2 5" key="2">
    <citation type="submission" date="2018-01" db="EMBL/GenBank/DDBJ databases">
        <title>Complete genome sequence of Caulobacter flavus RHGG3.</title>
        <authorList>
            <person name="Yang E."/>
        </authorList>
    </citation>
    <scope>NUCLEOTIDE SEQUENCE [LARGE SCALE GENOMIC DNA]</scope>
    <source>
        <strain evidence="2 5">RHGG3</strain>
    </source>
</reference>
<protein>
    <submittedName>
        <fullName evidence="3">Porin</fullName>
    </submittedName>
</protein>
<evidence type="ECO:0000256" key="1">
    <source>
        <dbReference type="SAM" id="SignalP"/>
    </source>
</evidence>
<dbReference type="AlphaFoldDB" id="A0A2N5D5X5"/>
<dbReference type="OrthoDB" id="7217987at2"/>
<dbReference type="RefSeq" id="WP_101711073.1">
    <property type="nucleotide sequence ID" value="NZ_CP026100.1"/>
</dbReference>
<dbReference type="Pfam" id="PF07396">
    <property type="entry name" value="Porin_O_P"/>
    <property type="match status" value="1"/>
</dbReference>
<dbReference type="InterPro" id="IPR010870">
    <property type="entry name" value="Porin_O/P"/>
</dbReference>
<proteinExistence type="predicted"/>
<dbReference type="Proteomes" id="UP000234483">
    <property type="component" value="Unassembled WGS sequence"/>
</dbReference>
<dbReference type="InterPro" id="IPR023614">
    <property type="entry name" value="Porin_dom_sf"/>
</dbReference>
<accession>A0A2N5D5X5</accession>
<feature type="signal peptide" evidence="1">
    <location>
        <begin position="1"/>
        <end position="27"/>
    </location>
</feature>
<evidence type="ECO:0000313" key="2">
    <source>
        <dbReference type="EMBL" id="AYV45992.1"/>
    </source>
</evidence>
<dbReference type="EMBL" id="CP026100">
    <property type="protein sequence ID" value="AYV45992.1"/>
    <property type="molecule type" value="Genomic_DNA"/>
</dbReference>
<evidence type="ECO:0000313" key="3">
    <source>
        <dbReference type="EMBL" id="PLR21465.1"/>
    </source>
</evidence>
<organism evidence="3 4">
    <name type="scientific">Caulobacter flavus</name>
    <dbReference type="NCBI Taxonomy" id="1679497"/>
    <lineage>
        <taxon>Bacteria</taxon>
        <taxon>Pseudomonadati</taxon>
        <taxon>Pseudomonadota</taxon>
        <taxon>Alphaproteobacteria</taxon>
        <taxon>Caulobacterales</taxon>
        <taxon>Caulobacteraceae</taxon>
        <taxon>Caulobacter</taxon>
    </lineage>
</organism>
<keyword evidence="1" id="KW-0732">Signal</keyword>
<dbReference type="SUPFAM" id="SSF56935">
    <property type="entry name" value="Porins"/>
    <property type="match status" value="1"/>
</dbReference>
<dbReference type="Gene3D" id="2.40.160.10">
    <property type="entry name" value="Porin"/>
    <property type="match status" value="1"/>
</dbReference>
<name>A0A2N5D5X5_9CAUL</name>
<gene>
    <name evidence="2" type="ORF">C1707_06865</name>
    <name evidence="3" type="ORF">CFHF_00480</name>
</gene>
<evidence type="ECO:0000313" key="4">
    <source>
        <dbReference type="Proteomes" id="UP000234483"/>
    </source>
</evidence>
<dbReference type="Proteomes" id="UP000281192">
    <property type="component" value="Chromosome"/>
</dbReference>
<keyword evidence="5" id="KW-1185">Reference proteome</keyword>
<reference evidence="3 4" key="1">
    <citation type="submission" date="2017-12" db="EMBL/GenBank/DDBJ databases">
        <title>The genome sequence of Caulobacter flavus CGMCC1 15093.</title>
        <authorList>
            <person name="Gao J."/>
            <person name="Mao X."/>
            <person name="Sun J."/>
        </authorList>
    </citation>
    <scope>NUCLEOTIDE SEQUENCE [LARGE SCALE GENOMIC DNA]</scope>
    <source>
        <strain evidence="3 4">CGMCC1 15093</strain>
    </source>
</reference>
<feature type="chain" id="PRO_5044578169" evidence="1">
    <location>
        <begin position="28"/>
        <end position="419"/>
    </location>
</feature>
<dbReference type="EMBL" id="PJRQ01000002">
    <property type="protein sequence ID" value="PLR21465.1"/>
    <property type="molecule type" value="Genomic_DNA"/>
</dbReference>
<evidence type="ECO:0000313" key="5">
    <source>
        <dbReference type="Proteomes" id="UP000281192"/>
    </source>
</evidence>
<dbReference type="KEGG" id="cfh:C1707_06865"/>